<dbReference type="STRING" id="142588.SAMN04488559_101166"/>
<dbReference type="OrthoDB" id="9783240at2"/>
<dbReference type="InterPro" id="IPR051010">
    <property type="entry name" value="BCAA_transport"/>
</dbReference>
<organism evidence="6 7">
    <name type="scientific">Isobaculum melis</name>
    <dbReference type="NCBI Taxonomy" id="142588"/>
    <lineage>
        <taxon>Bacteria</taxon>
        <taxon>Bacillati</taxon>
        <taxon>Bacillota</taxon>
        <taxon>Bacilli</taxon>
        <taxon>Lactobacillales</taxon>
        <taxon>Carnobacteriaceae</taxon>
        <taxon>Isobaculum</taxon>
    </lineage>
</organism>
<proteinExistence type="inferred from homology"/>
<dbReference type="Proteomes" id="UP000198948">
    <property type="component" value="Unassembled WGS sequence"/>
</dbReference>
<dbReference type="InterPro" id="IPR028081">
    <property type="entry name" value="Leu-bd"/>
</dbReference>
<reference evidence="6 7" key="1">
    <citation type="submission" date="2016-10" db="EMBL/GenBank/DDBJ databases">
        <authorList>
            <person name="de Groot N.N."/>
        </authorList>
    </citation>
    <scope>NUCLEOTIDE SEQUENCE [LARGE SCALE GENOMIC DNA]</scope>
    <source>
        <strain evidence="6 7">DSM 13760</strain>
    </source>
</reference>
<dbReference type="AlphaFoldDB" id="A0A1H9PVK3"/>
<evidence type="ECO:0000256" key="3">
    <source>
        <dbReference type="ARBA" id="ARBA00022729"/>
    </source>
</evidence>
<gene>
    <name evidence="6" type="ORF">SAMN04488559_101166</name>
</gene>
<keyword evidence="2" id="KW-0813">Transport</keyword>
<keyword evidence="7" id="KW-1185">Reference proteome</keyword>
<evidence type="ECO:0000256" key="4">
    <source>
        <dbReference type="ARBA" id="ARBA00022970"/>
    </source>
</evidence>
<keyword evidence="3" id="KW-0732">Signal</keyword>
<dbReference type="EMBL" id="FOHA01000001">
    <property type="protein sequence ID" value="SER52160.1"/>
    <property type="molecule type" value="Genomic_DNA"/>
</dbReference>
<dbReference type="PROSITE" id="PS51257">
    <property type="entry name" value="PROKAR_LIPOPROTEIN"/>
    <property type="match status" value="1"/>
</dbReference>
<name>A0A1H9PVK3_9LACT</name>
<evidence type="ECO:0000259" key="5">
    <source>
        <dbReference type="Pfam" id="PF13458"/>
    </source>
</evidence>
<dbReference type="RefSeq" id="WP_092649320.1">
    <property type="nucleotide sequence ID" value="NZ_FOHA01000001.1"/>
</dbReference>
<evidence type="ECO:0000313" key="7">
    <source>
        <dbReference type="Proteomes" id="UP000198948"/>
    </source>
</evidence>
<sequence>MKKLVVTMMAATLLLAGCSGGKSKDSAETIKIGVNLEQSGPVSSYGNAELEGVQLAVEEINEKGGVLGKKLELVELDNKSDTTEVASVATKLASKEKVSAIIGPATSGNVKAAIPATNQAKVPLIAPSGTDDSVTMDNNDKVQPYVFRVCFQDSFQGEIMAAYAENDLGAKKAAILSDSSSDYAKGLTAAFKDSFTGDIVSEENYQSKDTDFSAVLTKMKSKGMDVLFIPGYYEEAGLIVKQAREAGIEVPILGADGFDSPELVKLAGKSALNKVYFPAHFSSLSEEKQVQDFLTNYKKKFDKEPNAFSALAYDSVYLLVDAIERADSADSEKITEALEATEDYQGLTGKMTIDKDHNAVKTATIVELKEGEQTVVAE</sequence>
<comment type="similarity">
    <text evidence="1">Belongs to the leucine-binding protein family.</text>
</comment>
<keyword evidence="4" id="KW-0029">Amino-acid transport</keyword>
<evidence type="ECO:0000256" key="1">
    <source>
        <dbReference type="ARBA" id="ARBA00010062"/>
    </source>
</evidence>
<protein>
    <submittedName>
        <fullName evidence="6">Amino acid/amide ABC transporter substrate-binding protein, HAAT family</fullName>
    </submittedName>
</protein>
<dbReference type="SUPFAM" id="SSF53822">
    <property type="entry name" value="Periplasmic binding protein-like I"/>
    <property type="match status" value="1"/>
</dbReference>
<dbReference type="PANTHER" id="PTHR30483:SF6">
    <property type="entry name" value="PERIPLASMIC BINDING PROTEIN OF ABC TRANSPORTER FOR NATURAL AMINO ACIDS"/>
    <property type="match status" value="1"/>
</dbReference>
<dbReference type="PANTHER" id="PTHR30483">
    <property type="entry name" value="LEUCINE-SPECIFIC-BINDING PROTEIN"/>
    <property type="match status" value="1"/>
</dbReference>
<evidence type="ECO:0000313" key="6">
    <source>
        <dbReference type="EMBL" id="SER52160.1"/>
    </source>
</evidence>
<dbReference type="Pfam" id="PF13458">
    <property type="entry name" value="Peripla_BP_6"/>
    <property type="match status" value="1"/>
</dbReference>
<dbReference type="InterPro" id="IPR028082">
    <property type="entry name" value="Peripla_BP_I"/>
</dbReference>
<dbReference type="GO" id="GO:0006865">
    <property type="term" value="P:amino acid transport"/>
    <property type="evidence" value="ECO:0007669"/>
    <property type="project" value="UniProtKB-KW"/>
</dbReference>
<dbReference type="CDD" id="cd06347">
    <property type="entry name" value="PBP1_ABC_LivK_ligand_binding-like"/>
    <property type="match status" value="1"/>
</dbReference>
<dbReference type="PRINTS" id="PR00337">
    <property type="entry name" value="LEUILEVALBP"/>
</dbReference>
<accession>A0A1H9PVK3</accession>
<dbReference type="InterPro" id="IPR000709">
    <property type="entry name" value="Leu_Ile_Val-bd"/>
</dbReference>
<feature type="domain" description="Leucine-binding protein" evidence="5">
    <location>
        <begin position="29"/>
        <end position="371"/>
    </location>
</feature>
<dbReference type="Gene3D" id="3.40.50.2300">
    <property type="match status" value="2"/>
</dbReference>
<evidence type="ECO:0000256" key="2">
    <source>
        <dbReference type="ARBA" id="ARBA00022448"/>
    </source>
</evidence>